<gene>
    <name evidence="2" type="primary">GET3_60</name>
    <name evidence="2" type="ORF">PGTUg99_022170</name>
</gene>
<feature type="compositionally biased region" description="Polar residues" evidence="1">
    <location>
        <begin position="645"/>
        <end position="657"/>
    </location>
</feature>
<feature type="compositionally biased region" description="Low complexity" evidence="1">
    <location>
        <begin position="1309"/>
        <end position="1322"/>
    </location>
</feature>
<feature type="compositionally biased region" description="Low complexity" evidence="1">
    <location>
        <begin position="1466"/>
        <end position="1475"/>
    </location>
</feature>
<feature type="compositionally biased region" description="Low complexity" evidence="1">
    <location>
        <begin position="1035"/>
        <end position="1048"/>
    </location>
</feature>
<name>A0A5B0SH36_PUCGR</name>
<feature type="region of interest" description="Disordered" evidence="1">
    <location>
        <begin position="1773"/>
        <end position="1813"/>
    </location>
</feature>
<evidence type="ECO:0000313" key="3">
    <source>
        <dbReference type="Proteomes" id="UP000325313"/>
    </source>
</evidence>
<feature type="compositionally biased region" description="Polar residues" evidence="1">
    <location>
        <begin position="1202"/>
        <end position="1215"/>
    </location>
</feature>
<feature type="compositionally biased region" description="Polar residues" evidence="1">
    <location>
        <begin position="1141"/>
        <end position="1154"/>
    </location>
</feature>
<dbReference type="PANTHER" id="PTHR48193">
    <property type="entry name" value="ZINC METALLOPROTEASE ZMPB-RELATED"/>
    <property type="match status" value="1"/>
</dbReference>
<feature type="region of interest" description="Disordered" evidence="1">
    <location>
        <begin position="15"/>
        <end position="34"/>
    </location>
</feature>
<feature type="compositionally biased region" description="Polar residues" evidence="1">
    <location>
        <begin position="1235"/>
        <end position="1246"/>
    </location>
</feature>
<dbReference type="InterPro" id="IPR053094">
    <property type="entry name" value="Zinc_metalloprotease_ZmpB"/>
</dbReference>
<feature type="region of interest" description="Disordered" evidence="1">
    <location>
        <begin position="644"/>
        <end position="681"/>
    </location>
</feature>
<feature type="compositionally biased region" description="Basic and acidic residues" evidence="1">
    <location>
        <begin position="1428"/>
        <end position="1437"/>
    </location>
</feature>
<feature type="region of interest" description="Disordered" evidence="1">
    <location>
        <begin position="927"/>
        <end position="1501"/>
    </location>
</feature>
<feature type="compositionally biased region" description="Basic and acidic residues" evidence="1">
    <location>
        <begin position="927"/>
        <end position="941"/>
    </location>
</feature>
<feature type="compositionally biased region" description="Low complexity" evidence="1">
    <location>
        <begin position="1374"/>
        <end position="1391"/>
    </location>
</feature>
<feature type="compositionally biased region" description="Acidic residues" evidence="1">
    <location>
        <begin position="2002"/>
        <end position="2027"/>
    </location>
</feature>
<feature type="compositionally biased region" description="Basic and acidic residues" evidence="1">
    <location>
        <begin position="949"/>
        <end position="959"/>
    </location>
</feature>
<feature type="compositionally biased region" description="Polar residues" evidence="1">
    <location>
        <begin position="1162"/>
        <end position="1195"/>
    </location>
</feature>
<sequence>MRTISLELVSRRRATTYPSTTSHAQKSTSAARLQTTRDDGPHYIACAEVNFSYPVVSLELVSRRRATTYPSTTSHAQESTSAARSTLDAQQAPYQLDFTLSPSSIFLVVKLQLGILPLQYKQESPELVSGQHSTTSSPTRLHPFPFIIVPYTLPVQSDCLTRRLPPFPRQAGTLGINTPHSIHTLRSACNNLLSPHQLDFTPSPSSLFTVRQVTSTLPATTLRLGRRATTSWLSSGSSNSFGFTHLAVPLRLQTKRLSITSFSPSRLSLLTRPAQSLISNCWLPSSHDNQLPRTAPAQSLTVGFRRRTTTSSPELLLFPSDSKQTASCLPPSPHPDFHFSPGQLNLQLLASVVARQPAPQNCSWYVKPYLTFFLLSTALGSSCDDLLVVLRICQLIRLYTPSSFPPIPNKLPLVYLLLPIRLSLLTRPAQSLTVGFRRRTTTGSPELLLVRQALSNLLPPLNRPGVVLNLSLLQASVVTRQPAPQIGSPAPEHRLLSSQRLPPDQLHIIPTLTARQPSVRSPPQLLQIILTLTVRQPLVRTSSSSSPSIQIHQQTSPGFFTSSQILLSVLSASISPLNHPNNLIWLSSSCDYSVICYQDWTLISIRTPITMMFTPESTPLRNPAPAGTPANTTVTQFLPPHAYQKPSQLSNHQTKSSIIPIGTHPATPAPDERPVEPPEGSQSVKEVQYMVESMHVRCGHLTRVHARFSGRAPNLDTFHQAYVDALKAFVTEGTRKLEEAKLAEQTHISVPVDVSSACKTFCSTEGVSSSPAQSELTIPDNGSDVQAQPHDPHLQVACTRQPSEFSVAPMDLDQAWQLLKNGTTTNINKLWPLDICPISAFPLPSEQITDPVDRFVDLDQTEPTRIQEGTSNSSIVTIRRSTPVDSTSILLLGGPQLKRTLSCQSLVSTEAVLGRSVKRIKSFDHGTQHLIESRRPSEDTRAQANLSQHETHPQTESHLNENAASLEPSDMECSDDEANPQESAADSQASSHSSDLVVRPKNPVTTKNHHQSPKSALPLDDLPTAEQAKSAPLGSKSTSISTSSPATSGDPSDDSAAPRTDKTLELPSDSPAVQHRTSQPPPSTNVPPKQATTDRERVEETLELSSNMSAVQDRTSQPPPSTNVPPKQATTDRERVEETLELSSNVSAVQDHTSQPPPSTNVPPKQATTATDQQSQEKSANPGTSGADFATQQTDETPDLPDNSSETTTVSTSPKDLSASLPASRPDVELLKSANIGTSGADSATQRADDTLDLPLNPSGATTVTNAQNASSDETPDLPNSASEATTVSDSSKASSAPLPAPRPDVELSKSANGGLSGAGSATQRADETLNPSEATTATNSQSASKAPGTSGADETLDLPPNPSGATPADSSEATTANKSQNASSASSQTQRTELPQESSRTTSNHTTASKEQPGSTDERSTTPASEPPHDIDHNADQEPPPPYEDLPSHSRTPRKAAIDSRKRNSGASAGPSSSKPRKRKKTSKTDENPPEGTDSEAESNFEILEGPINLTRLIRPTSLKNGSDLKDILEDIKSNGTDAAVHMFALFGDIIDVNRLHRRLKPGTHLTASLATPQDPNLPSVLATSSQLWSEHAPDIHKRSFLDIIDSCPRLFQLPWPHPFFNTKHVRMHVLTLGVDEILGETRAGGWAALNQMMCRSTEKGHHHQWDFKKTVSEGSRRVHQLVMDSAKLLKPSEGELPEATVRDSAQEVETGSLRRVGVWLSDRVTALDAADPKEQSHTAHIEGLNFVVKRAWEMLHGASILYDAIETYKRKQKEKGKSPKNKKNTPNPPKNTSKSRTNVSKNPDSKKAKDQLHAKKLKSCSSLILFLNFGVAGWFHCHMNHRKFNLRDLTSLMGLCDEMASNKVTINTPLTKINGSTRQETKEPIHRAWERLNDYLLDLLVETDMGSEKVDWCDAAQFWSAHLKAEALAPLVIKDLFDEISKPGDTLSSTGGPAPTPQFNRPYFTEWQSRVKNLFIPKELHKQLELQRMKKLGVVQPDPYAEDASDEEMEDEDEEMDDEDEDELGPGENYRLDEGDEDEEEEDEEDEDDPMVYP</sequence>
<organism evidence="2 3">
    <name type="scientific">Puccinia graminis f. sp. tritici</name>
    <dbReference type="NCBI Taxonomy" id="56615"/>
    <lineage>
        <taxon>Eukaryota</taxon>
        <taxon>Fungi</taxon>
        <taxon>Dikarya</taxon>
        <taxon>Basidiomycota</taxon>
        <taxon>Pucciniomycotina</taxon>
        <taxon>Pucciniomycetes</taxon>
        <taxon>Pucciniales</taxon>
        <taxon>Pucciniaceae</taxon>
        <taxon>Puccinia</taxon>
    </lineage>
</organism>
<feature type="compositionally biased region" description="Acidic residues" evidence="1">
    <location>
        <begin position="969"/>
        <end position="979"/>
    </location>
</feature>
<protein>
    <submittedName>
        <fullName evidence="2">Golgi to ER traffic-protein</fullName>
    </submittedName>
</protein>
<feature type="compositionally biased region" description="Polar residues" evidence="1">
    <location>
        <begin position="1259"/>
        <end position="1288"/>
    </location>
</feature>
<comment type="caution">
    <text evidence="2">The sequence shown here is derived from an EMBL/GenBank/DDBJ whole genome shotgun (WGS) entry which is preliminary data.</text>
</comment>
<feature type="region of interest" description="Disordered" evidence="1">
    <location>
        <begin position="1997"/>
        <end position="2056"/>
    </location>
</feature>
<dbReference type="Proteomes" id="UP000325313">
    <property type="component" value="Unassembled WGS sequence"/>
</dbReference>
<evidence type="ECO:0000256" key="1">
    <source>
        <dbReference type="SAM" id="MobiDB-lite"/>
    </source>
</evidence>
<feature type="compositionally biased region" description="Polar residues" evidence="1">
    <location>
        <begin position="1392"/>
        <end position="1416"/>
    </location>
</feature>
<feature type="compositionally biased region" description="Basic residues" evidence="1">
    <location>
        <begin position="1773"/>
        <end position="1785"/>
    </location>
</feature>
<proteinExistence type="predicted"/>
<feature type="compositionally biased region" description="Low complexity" evidence="1">
    <location>
        <begin position="983"/>
        <end position="995"/>
    </location>
</feature>
<feature type="compositionally biased region" description="Polar residues" evidence="1">
    <location>
        <begin position="16"/>
        <end position="34"/>
    </location>
</feature>
<feature type="compositionally biased region" description="Polar residues" evidence="1">
    <location>
        <begin position="1330"/>
        <end position="1345"/>
    </location>
</feature>
<dbReference type="PANTHER" id="PTHR48193:SF2">
    <property type="entry name" value="ZINC METALLOPROTEASE ZMPB"/>
    <property type="match status" value="1"/>
</dbReference>
<feature type="compositionally biased region" description="Acidic residues" evidence="1">
    <location>
        <begin position="2036"/>
        <end position="2056"/>
    </location>
</feature>
<accession>A0A5B0SH36</accession>
<dbReference type="EMBL" id="VDEP01000008">
    <property type="protein sequence ID" value="KAA1137496.1"/>
    <property type="molecule type" value="Genomic_DNA"/>
</dbReference>
<evidence type="ECO:0000313" key="2">
    <source>
        <dbReference type="EMBL" id="KAA1137496.1"/>
    </source>
</evidence>
<feature type="compositionally biased region" description="Low complexity" evidence="1">
    <location>
        <begin position="1289"/>
        <end position="1298"/>
    </location>
</feature>
<reference evidence="2 3" key="1">
    <citation type="submission" date="2019-05" db="EMBL/GenBank/DDBJ databases">
        <title>Emergence of the Ug99 lineage of the wheat stem rust pathogen through somatic hybridization.</title>
        <authorList>
            <person name="Li F."/>
            <person name="Upadhyaya N.M."/>
            <person name="Sperschneider J."/>
            <person name="Matny O."/>
            <person name="Nguyen-Phuc H."/>
            <person name="Mago R."/>
            <person name="Raley C."/>
            <person name="Miller M.E."/>
            <person name="Silverstein K.A.T."/>
            <person name="Henningsen E."/>
            <person name="Hirsch C.D."/>
            <person name="Visser B."/>
            <person name="Pretorius Z.A."/>
            <person name="Steffenson B.J."/>
            <person name="Schwessinger B."/>
            <person name="Dodds P.N."/>
            <person name="Figueroa M."/>
        </authorList>
    </citation>
    <scope>NUCLEOTIDE SEQUENCE [LARGE SCALE GENOMIC DNA]</scope>
    <source>
        <strain evidence="2 3">Ug99</strain>
    </source>
</reference>
<feature type="compositionally biased region" description="Polar residues" evidence="1">
    <location>
        <begin position="1103"/>
        <end position="1116"/>
    </location>
</feature>